<evidence type="ECO:0000313" key="5">
    <source>
        <dbReference type="EMBL" id="KRL07497.1"/>
    </source>
</evidence>
<reference evidence="5 6" key="1">
    <citation type="journal article" date="2015" name="Genome Announc.">
        <title>Expanding the biotechnology potential of lactobacilli through comparative genomics of 213 strains and associated genera.</title>
        <authorList>
            <person name="Sun Z."/>
            <person name="Harris H.M."/>
            <person name="McCann A."/>
            <person name="Guo C."/>
            <person name="Argimon S."/>
            <person name="Zhang W."/>
            <person name="Yang X."/>
            <person name="Jeffery I.B."/>
            <person name="Cooney J.C."/>
            <person name="Kagawa T.F."/>
            <person name="Liu W."/>
            <person name="Song Y."/>
            <person name="Salvetti E."/>
            <person name="Wrobel A."/>
            <person name="Rasinkangas P."/>
            <person name="Parkhill J."/>
            <person name="Rea M.C."/>
            <person name="O'Sullivan O."/>
            <person name="Ritari J."/>
            <person name="Douillard F.P."/>
            <person name="Paul Ross R."/>
            <person name="Yang R."/>
            <person name="Briner A.E."/>
            <person name="Felis G.E."/>
            <person name="de Vos W.M."/>
            <person name="Barrangou R."/>
            <person name="Klaenhammer T.R."/>
            <person name="Caufield P.W."/>
            <person name="Cui Y."/>
            <person name="Zhang H."/>
            <person name="O'Toole P.W."/>
        </authorList>
    </citation>
    <scope>NUCLEOTIDE SEQUENCE [LARGE SCALE GENOMIC DNA]</scope>
    <source>
        <strain evidence="5 6">DSM 19519</strain>
    </source>
</reference>
<dbReference type="PANTHER" id="PTHR42756">
    <property type="entry name" value="TRANSCRIPTIONAL REGULATOR, MARR"/>
    <property type="match status" value="1"/>
</dbReference>
<dbReference type="PANTHER" id="PTHR42756:SF1">
    <property type="entry name" value="TRANSCRIPTIONAL REPRESSOR OF EMRAB OPERON"/>
    <property type="match status" value="1"/>
</dbReference>
<keyword evidence="3" id="KW-0804">Transcription</keyword>
<dbReference type="OrthoDB" id="384891at2"/>
<dbReference type="SMART" id="SM00347">
    <property type="entry name" value="HTH_MARR"/>
    <property type="match status" value="1"/>
</dbReference>
<dbReference type="STRING" id="1423759.FC92_GL001886"/>
<dbReference type="GO" id="GO:0003677">
    <property type="term" value="F:DNA binding"/>
    <property type="evidence" value="ECO:0007669"/>
    <property type="project" value="UniProtKB-KW"/>
</dbReference>
<sequence length="134" mass="15385">MKQSIGKLIKIAHNALNADLDRLARPHGLTGVQMTIIDFLRTCSAVTQKDIEKEFHIQGSTVTVMIDRLEAKDLVKRYRSEKDKRIKEIKLTDSGTEISEIIKGYIDNHDKLIMSSYSAEEKQVIFKFLESFEQ</sequence>
<evidence type="ECO:0000256" key="2">
    <source>
        <dbReference type="ARBA" id="ARBA00023125"/>
    </source>
</evidence>
<evidence type="ECO:0000259" key="4">
    <source>
        <dbReference type="PROSITE" id="PS50995"/>
    </source>
</evidence>
<keyword evidence="1" id="KW-0805">Transcription regulation</keyword>
<evidence type="ECO:0000313" key="6">
    <source>
        <dbReference type="Proteomes" id="UP000051448"/>
    </source>
</evidence>
<protein>
    <submittedName>
        <fullName evidence="5">Transcriptional regulator</fullName>
    </submittedName>
</protein>
<organism evidence="5 6">
    <name type="scientific">Liquorilactobacillus hordei DSM 19519</name>
    <dbReference type="NCBI Taxonomy" id="1423759"/>
    <lineage>
        <taxon>Bacteria</taxon>
        <taxon>Bacillati</taxon>
        <taxon>Bacillota</taxon>
        <taxon>Bacilli</taxon>
        <taxon>Lactobacillales</taxon>
        <taxon>Lactobacillaceae</taxon>
        <taxon>Liquorilactobacillus</taxon>
    </lineage>
</organism>
<dbReference type="AlphaFoldDB" id="A0A0R1MJ07"/>
<gene>
    <name evidence="5" type="ORF">FC92_GL001886</name>
</gene>
<proteinExistence type="predicted"/>
<keyword evidence="2" id="KW-0238">DNA-binding</keyword>
<dbReference type="Pfam" id="PF12802">
    <property type="entry name" value="MarR_2"/>
    <property type="match status" value="1"/>
</dbReference>
<dbReference type="InterPro" id="IPR036390">
    <property type="entry name" value="WH_DNA-bd_sf"/>
</dbReference>
<dbReference type="Proteomes" id="UP000051448">
    <property type="component" value="Unassembled WGS sequence"/>
</dbReference>
<accession>A0A0R1MJ07</accession>
<dbReference type="SUPFAM" id="SSF46785">
    <property type="entry name" value="Winged helix' DNA-binding domain"/>
    <property type="match status" value="1"/>
</dbReference>
<dbReference type="EMBL" id="AZDX01000006">
    <property type="protein sequence ID" value="KRL07497.1"/>
    <property type="molecule type" value="Genomic_DNA"/>
</dbReference>
<feature type="domain" description="HTH marR-type" evidence="4">
    <location>
        <begin position="2"/>
        <end position="134"/>
    </location>
</feature>
<evidence type="ECO:0000256" key="3">
    <source>
        <dbReference type="ARBA" id="ARBA00023163"/>
    </source>
</evidence>
<dbReference type="GeneID" id="98310811"/>
<dbReference type="PRINTS" id="PR00598">
    <property type="entry name" value="HTHMARR"/>
</dbReference>
<name>A0A0R1MJ07_9LACO</name>
<dbReference type="InterPro" id="IPR000835">
    <property type="entry name" value="HTH_MarR-typ"/>
</dbReference>
<dbReference type="RefSeq" id="WP_057869138.1">
    <property type="nucleotide sequence ID" value="NZ_AZDX01000006.1"/>
</dbReference>
<dbReference type="GO" id="GO:0003700">
    <property type="term" value="F:DNA-binding transcription factor activity"/>
    <property type="evidence" value="ECO:0007669"/>
    <property type="project" value="InterPro"/>
</dbReference>
<dbReference type="PROSITE" id="PS50995">
    <property type="entry name" value="HTH_MARR_2"/>
    <property type="match status" value="1"/>
</dbReference>
<dbReference type="Gene3D" id="1.10.10.10">
    <property type="entry name" value="Winged helix-like DNA-binding domain superfamily/Winged helix DNA-binding domain"/>
    <property type="match status" value="1"/>
</dbReference>
<keyword evidence="6" id="KW-1185">Reference proteome</keyword>
<evidence type="ECO:0000256" key="1">
    <source>
        <dbReference type="ARBA" id="ARBA00023015"/>
    </source>
</evidence>
<dbReference type="PATRIC" id="fig|1423759.3.peg.1969"/>
<dbReference type="InterPro" id="IPR036388">
    <property type="entry name" value="WH-like_DNA-bd_sf"/>
</dbReference>
<comment type="caution">
    <text evidence="5">The sequence shown here is derived from an EMBL/GenBank/DDBJ whole genome shotgun (WGS) entry which is preliminary data.</text>
</comment>